<comment type="caution">
    <text evidence="4">The sequence shown here is derived from an EMBL/GenBank/DDBJ whole genome shotgun (WGS) entry which is preliminary data.</text>
</comment>
<protein>
    <submittedName>
        <fullName evidence="4">Sugar transferase</fullName>
    </submittedName>
</protein>
<dbReference type="Pfam" id="PF02397">
    <property type="entry name" value="Bac_transf"/>
    <property type="match status" value="1"/>
</dbReference>
<evidence type="ECO:0000313" key="5">
    <source>
        <dbReference type="Proteomes" id="UP001589755"/>
    </source>
</evidence>
<dbReference type="RefSeq" id="WP_261520404.1">
    <property type="nucleotide sequence ID" value="NZ_JAODNW010000010.1"/>
</dbReference>
<evidence type="ECO:0000256" key="2">
    <source>
        <dbReference type="ARBA" id="ARBA00023169"/>
    </source>
</evidence>
<keyword evidence="2" id="KW-0270">Exopolysaccharide synthesis</keyword>
<dbReference type="PANTHER" id="PTHR30576">
    <property type="entry name" value="COLANIC BIOSYNTHESIS UDP-GLUCOSE LIPID CARRIER TRANSFERASE"/>
    <property type="match status" value="1"/>
</dbReference>
<keyword evidence="4" id="KW-0808">Transferase</keyword>
<dbReference type="GO" id="GO:0016740">
    <property type="term" value="F:transferase activity"/>
    <property type="evidence" value="ECO:0007669"/>
    <property type="project" value="UniProtKB-KW"/>
</dbReference>
<gene>
    <name evidence="4" type="ORF">ACFFJ2_12290</name>
</gene>
<name>A0ABV6D992_9HYPH</name>
<dbReference type="InterPro" id="IPR003362">
    <property type="entry name" value="Bact_transf"/>
</dbReference>
<keyword evidence="5" id="KW-1185">Reference proteome</keyword>
<evidence type="ECO:0000313" key="4">
    <source>
        <dbReference type="EMBL" id="MFC0209176.1"/>
    </source>
</evidence>
<proteinExistence type="inferred from homology"/>
<accession>A0ABV6D992</accession>
<reference evidence="4 5" key="1">
    <citation type="submission" date="2024-09" db="EMBL/GenBank/DDBJ databases">
        <authorList>
            <person name="Sun Q."/>
            <person name="Mori K."/>
        </authorList>
    </citation>
    <scope>NUCLEOTIDE SEQUENCE [LARGE SCALE GENOMIC DNA]</scope>
    <source>
        <strain evidence="4 5">CCM 8543</strain>
    </source>
</reference>
<comment type="similarity">
    <text evidence="1">Belongs to the bacterial sugar transferase family.</text>
</comment>
<organism evidence="4 5">
    <name type="scientific">Chelativorans intermedius</name>
    <dbReference type="NCBI Taxonomy" id="515947"/>
    <lineage>
        <taxon>Bacteria</taxon>
        <taxon>Pseudomonadati</taxon>
        <taxon>Pseudomonadota</taxon>
        <taxon>Alphaproteobacteria</taxon>
        <taxon>Hyphomicrobiales</taxon>
        <taxon>Phyllobacteriaceae</taxon>
        <taxon>Chelativorans</taxon>
    </lineage>
</organism>
<dbReference type="Proteomes" id="UP001589755">
    <property type="component" value="Unassembled WGS sequence"/>
</dbReference>
<evidence type="ECO:0000259" key="3">
    <source>
        <dbReference type="Pfam" id="PF02397"/>
    </source>
</evidence>
<dbReference type="PANTHER" id="PTHR30576:SF10">
    <property type="entry name" value="SLL5057 PROTEIN"/>
    <property type="match status" value="1"/>
</dbReference>
<evidence type="ECO:0000256" key="1">
    <source>
        <dbReference type="ARBA" id="ARBA00006464"/>
    </source>
</evidence>
<dbReference type="EMBL" id="JBHLXD010000018">
    <property type="protein sequence ID" value="MFC0209176.1"/>
    <property type="molecule type" value="Genomic_DNA"/>
</dbReference>
<sequence>MQACRPPQRGKRALDLAIALPLALLLWPVVLVAAVAVRATSPGPAVYVQTRLGRDMVPFRCYKLRTMRADTPSVPTHEAHAEAITPVGRFLRRSKIDELPQLWNVLRGEMSLVGPRPCLPQQEELIAHRKRHGVFAALPGITGLAQVRGIDMSRPQLCAETDAEYLETWSLRADIGLLWRTLRRS</sequence>
<feature type="domain" description="Bacterial sugar transferase" evidence="3">
    <location>
        <begin position="11"/>
        <end position="183"/>
    </location>
</feature>